<dbReference type="GO" id="GO:0004709">
    <property type="term" value="F:MAP kinase kinase kinase activity"/>
    <property type="evidence" value="ECO:0007669"/>
    <property type="project" value="UniProtKB-EC"/>
</dbReference>
<dbReference type="PROSITE" id="PS00108">
    <property type="entry name" value="PROTEIN_KINASE_ST"/>
    <property type="match status" value="1"/>
</dbReference>
<dbReference type="SMART" id="SM00454">
    <property type="entry name" value="SAM"/>
    <property type="match status" value="1"/>
</dbReference>
<feature type="region of interest" description="Disordered" evidence="11">
    <location>
        <begin position="770"/>
        <end position="833"/>
    </location>
</feature>
<evidence type="ECO:0000256" key="1">
    <source>
        <dbReference type="ARBA" id="ARBA00006529"/>
    </source>
</evidence>
<comment type="caution">
    <text evidence="14">The sequence shown here is derived from an EMBL/GenBank/DDBJ whole genome shotgun (WGS) entry which is preliminary data.</text>
</comment>
<dbReference type="Gene3D" id="1.10.150.50">
    <property type="entry name" value="Transcription Factor, Ets-1"/>
    <property type="match status" value="1"/>
</dbReference>
<dbReference type="GO" id="GO:0005524">
    <property type="term" value="F:ATP binding"/>
    <property type="evidence" value="ECO:0007669"/>
    <property type="project" value="UniProtKB-UniRule"/>
</dbReference>
<feature type="compositionally biased region" description="Polar residues" evidence="11">
    <location>
        <begin position="612"/>
        <end position="628"/>
    </location>
</feature>
<gene>
    <name evidence="14" type="ORF">PIIN_03116</name>
</gene>
<dbReference type="Pfam" id="PF00069">
    <property type="entry name" value="Pkinase"/>
    <property type="match status" value="1"/>
</dbReference>
<evidence type="ECO:0000256" key="7">
    <source>
        <dbReference type="ARBA" id="ARBA00022840"/>
    </source>
</evidence>
<protein>
    <recommendedName>
        <fullName evidence="2">mitogen-activated protein kinase kinase kinase</fullName>
        <ecNumber evidence="2">2.7.11.25</ecNumber>
    </recommendedName>
</protein>
<dbReference type="PANTHER" id="PTHR11584">
    <property type="entry name" value="SERINE/THREONINE PROTEIN KINASE"/>
    <property type="match status" value="1"/>
</dbReference>
<feature type="domain" description="SAM" evidence="13">
    <location>
        <begin position="29"/>
        <end position="92"/>
    </location>
</feature>
<feature type="compositionally biased region" description="Polar residues" evidence="11">
    <location>
        <begin position="274"/>
        <end position="292"/>
    </location>
</feature>
<feature type="compositionally biased region" description="Pro residues" evidence="11">
    <location>
        <begin position="193"/>
        <end position="203"/>
    </location>
</feature>
<accession>G4TD23</accession>
<evidence type="ECO:0000313" key="15">
    <source>
        <dbReference type="Proteomes" id="UP000007148"/>
    </source>
</evidence>
<name>G4TD23_SERID</name>
<keyword evidence="6 14" id="KW-0418">Kinase</keyword>
<keyword evidence="7 10" id="KW-0067">ATP-binding</keyword>
<evidence type="ECO:0000313" key="14">
    <source>
        <dbReference type="EMBL" id="CCA69216.1"/>
    </source>
</evidence>
<evidence type="ECO:0000256" key="6">
    <source>
        <dbReference type="ARBA" id="ARBA00022777"/>
    </source>
</evidence>
<dbReference type="Gene3D" id="1.10.510.10">
    <property type="entry name" value="Transferase(Phosphotransferase) domain 1"/>
    <property type="match status" value="1"/>
</dbReference>
<keyword evidence="4" id="KW-0808">Transferase</keyword>
<feature type="compositionally biased region" description="Polar residues" evidence="11">
    <location>
        <begin position="218"/>
        <end position="231"/>
    </location>
</feature>
<dbReference type="AlphaFoldDB" id="G4TD23"/>
<dbReference type="CDD" id="cd09534">
    <property type="entry name" value="SAM_Ste11_fungal"/>
    <property type="match status" value="1"/>
</dbReference>
<keyword evidence="15" id="KW-1185">Reference proteome</keyword>
<evidence type="ECO:0000256" key="9">
    <source>
        <dbReference type="ARBA" id="ARBA00048329"/>
    </source>
</evidence>
<feature type="compositionally biased region" description="Acidic residues" evidence="11">
    <location>
        <begin position="787"/>
        <end position="825"/>
    </location>
</feature>
<dbReference type="PANTHER" id="PTHR11584:SF369">
    <property type="entry name" value="MITOGEN-ACTIVATED PROTEIN KINASE KINASE KINASE 19-RELATED"/>
    <property type="match status" value="1"/>
</dbReference>
<feature type="compositionally biased region" description="Pro residues" evidence="11">
    <location>
        <begin position="232"/>
        <end position="248"/>
    </location>
</feature>
<dbReference type="InterPro" id="IPR011009">
    <property type="entry name" value="Kinase-like_dom_sf"/>
</dbReference>
<evidence type="ECO:0000256" key="11">
    <source>
        <dbReference type="SAM" id="MobiDB-lite"/>
    </source>
</evidence>
<dbReference type="PROSITE" id="PS50011">
    <property type="entry name" value="PROTEIN_KINASE_DOM"/>
    <property type="match status" value="1"/>
</dbReference>
<dbReference type="PROSITE" id="PS50105">
    <property type="entry name" value="SAM_DOMAIN"/>
    <property type="match status" value="1"/>
</dbReference>
<dbReference type="Pfam" id="PF00536">
    <property type="entry name" value="SAM_1"/>
    <property type="match status" value="1"/>
</dbReference>
<evidence type="ECO:0000256" key="2">
    <source>
        <dbReference type="ARBA" id="ARBA00012406"/>
    </source>
</evidence>
<feature type="binding site" evidence="10">
    <location>
        <position position="869"/>
    </location>
    <ligand>
        <name>ATP</name>
        <dbReference type="ChEBI" id="CHEBI:30616"/>
    </ligand>
</feature>
<dbReference type="eggNOG" id="KOG0198">
    <property type="taxonomic scope" value="Eukaryota"/>
</dbReference>
<keyword evidence="3" id="KW-0723">Serine/threonine-protein kinase</keyword>
<evidence type="ECO:0000259" key="13">
    <source>
        <dbReference type="PROSITE" id="PS50105"/>
    </source>
</evidence>
<dbReference type="OMA" id="ARHSMMR"/>
<dbReference type="InterPro" id="IPR017441">
    <property type="entry name" value="Protein_kinase_ATP_BS"/>
</dbReference>
<proteinExistence type="inferred from homology"/>
<feature type="compositionally biased region" description="Polar residues" evidence="11">
    <location>
        <begin position="568"/>
        <end position="582"/>
    </location>
</feature>
<dbReference type="InParanoid" id="G4TD23"/>
<feature type="region of interest" description="Disordered" evidence="11">
    <location>
        <begin position="568"/>
        <end position="636"/>
    </location>
</feature>
<dbReference type="HOGENOM" id="CLU_003051_3_2_1"/>
<dbReference type="InterPro" id="IPR008271">
    <property type="entry name" value="Ser/Thr_kinase_AS"/>
</dbReference>
<dbReference type="InterPro" id="IPR001660">
    <property type="entry name" value="SAM"/>
</dbReference>
<comment type="catalytic activity">
    <reaction evidence="9">
        <text>L-seryl-[protein] + ATP = O-phospho-L-seryl-[protein] + ADP + H(+)</text>
        <dbReference type="Rhea" id="RHEA:17989"/>
        <dbReference type="Rhea" id="RHEA-COMP:9863"/>
        <dbReference type="Rhea" id="RHEA-COMP:11604"/>
        <dbReference type="ChEBI" id="CHEBI:15378"/>
        <dbReference type="ChEBI" id="CHEBI:29999"/>
        <dbReference type="ChEBI" id="CHEBI:30616"/>
        <dbReference type="ChEBI" id="CHEBI:83421"/>
        <dbReference type="ChEBI" id="CHEBI:456216"/>
        <dbReference type="EC" id="2.7.11.25"/>
    </reaction>
</comment>
<evidence type="ECO:0000259" key="12">
    <source>
        <dbReference type="PROSITE" id="PS50011"/>
    </source>
</evidence>
<feature type="domain" description="Protein kinase" evidence="12">
    <location>
        <begin position="840"/>
        <end position="1101"/>
    </location>
</feature>
<feature type="region of interest" description="Disordered" evidence="11">
    <location>
        <begin position="127"/>
        <end position="364"/>
    </location>
</feature>
<sequence>MHSSTPSSSPGGLLEPPSGVSYADFVKQWQDAHIARWLADNRCAHHAQAFRDNDIRGDIILELDVDNLRELGVTSVGDRTRIRSAIKELRRLCASNGPQGQSGPKLVLNGGSTDLRYSKTTGLKLRNDAAGIVQEPNSGNPTTSARNSRGRPAPLQLDNVVERDLPQIQRLDSARSATTPTPRAQASNNRAPSGPPPRGPLPSTPSNLRSVPRLTVPGSATQRARTPTESSNPPPFTNDPLPPAPSPASPWSTGAPGLPRNPAPGNLPGGSFAPRTTSPLPQNGRNRLQGTNAALPPTHQRQHSGARGGSAHPYSSANASLAPGPMSAHALSPVSESFIPMAGSPPSGYSVGRGPFDRRQPQKEDEVKRKLLKFWMGDMNSRVLDIRDLEDGTELLERALRKFGVVYEDYPPPVDGTLSVGGYAIYLGHDQDPLTETKLLALIHDPDNIGRENLHIRTYSASAKRSKLERILGEAPPQQPSEDMLNASRIQKKMNRASTVSVLSGLGVPVGSPPTSPGGTKSTSATSASFGKLRNFFGHRPPSELITTHLPEYFPFADKKVLKKTARNSMMKRQSMKPSGTPGSAGMWVPPRNTSRFSTSTIASRRSTRNSGVPSGSVTLVDTSSPRQSQEEKRQGMMTIPRVSIEGDDGGAMHLTLVDEESSPQNDAEFSTQQVTTTKALPIPPVTFANDTFSADPNQLAVTDTSRAARRASKITELKPSNPVPESAMVTVENVTTGIEQSIAQERVRDSLLPGALGTKRLSTASVSAAVQKRESLQPKEVPVDEAGTDEEDEEEEEEEDEETEEEEEDEDEDEEEEEEVEDDTPEKVTSKATTRSIKWIRGALIGSGSFGNVYLGMDAQRGLLMAVKQVELKGSQYSEERKRSMLSALEREIELLKTLQHENIVQYLDSAIDDNNLNIFLEYVPGGSVASLLRNYGAFEESLTANWVRQILRGLEYLHGQTIIHRDIKGANILVDNKGGIKISDFGISKKVEEGFPRAHRMSLQGSVFWMAPEVVKQTAYTSKADIWSVGCLIIEMLTGQHPFPEFTQMQTIFKLGSGTVKPAIPSDISAHGTEFLQKTFELDHTLRPSATELLNHPWLAETV</sequence>
<dbReference type="OrthoDB" id="266718at2759"/>
<dbReference type="SUPFAM" id="SSF56112">
    <property type="entry name" value="Protein kinase-like (PK-like)"/>
    <property type="match status" value="1"/>
</dbReference>
<dbReference type="EC" id="2.7.11.25" evidence="2"/>
<dbReference type="FunCoup" id="G4TD23">
    <property type="interactions" value="64"/>
</dbReference>
<dbReference type="PROSITE" id="PS00107">
    <property type="entry name" value="PROTEIN_KINASE_ATP"/>
    <property type="match status" value="1"/>
</dbReference>
<feature type="compositionally biased region" description="Polar residues" evidence="11">
    <location>
        <begin position="175"/>
        <end position="185"/>
    </location>
</feature>
<comment type="similarity">
    <text evidence="1">Belongs to the protein kinase superfamily. STE Ser/Thr protein kinase family. MAP kinase kinase kinase subfamily.</text>
</comment>
<feature type="region of interest" description="Disordered" evidence="11">
    <location>
        <begin position="94"/>
        <end position="113"/>
    </location>
</feature>
<dbReference type="SUPFAM" id="SSF47769">
    <property type="entry name" value="SAM/Pointed domain"/>
    <property type="match status" value="1"/>
</dbReference>
<feature type="compositionally biased region" description="Basic and acidic residues" evidence="11">
    <location>
        <begin position="355"/>
        <end position="364"/>
    </location>
</feature>
<keyword evidence="5 10" id="KW-0547">Nucleotide-binding</keyword>
<evidence type="ECO:0000256" key="10">
    <source>
        <dbReference type="PROSITE-ProRule" id="PRU10141"/>
    </source>
</evidence>
<evidence type="ECO:0000256" key="5">
    <source>
        <dbReference type="ARBA" id="ARBA00022741"/>
    </source>
</evidence>
<dbReference type="FunFam" id="1.10.510.10:FF:000334">
    <property type="entry name" value="Serine/threonine-protein kinase STE11"/>
    <property type="match status" value="1"/>
</dbReference>
<dbReference type="EMBL" id="CAFZ01000050">
    <property type="protein sequence ID" value="CCA69216.1"/>
    <property type="molecule type" value="Genomic_DNA"/>
</dbReference>
<evidence type="ECO:0000256" key="3">
    <source>
        <dbReference type="ARBA" id="ARBA00022527"/>
    </source>
</evidence>
<feature type="compositionally biased region" description="Polar residues" evidence="11">
    <location>
        <begin position="135"/>
        <end position="147"/>
    </location>
</feature>
<dbReference type="Proteomes" id="UP000007148">
    <property type="component" value="Unassembled WGS sequence"/>
</dbReference>
<dbReference type="InterPro" id="IPR000719">
    <property type="entry name" value="Prot_kinase_dom"/>
</dbReference>
<dbReference type="FunFam" id="3.30.200.20:FF:000387">
    <property type="entry name" value="Serine/threonine-protein kinase STE11"/>
    <property type="match status" value="1"/>
</dbReference>
<dbReference type="STRING" id="1109443.G4TD23"/>
<evidence type="ECO:0000256" key="8">
    <source>
        <dbReference type="ARBA" id="ARBA00047559"/>
    </source>
</evidence>
<dbReference type="SMART" id="SM00220">
    <property type="entry name" value="S_TKc"/>
    <property type="match status" value="1"/>
</dbReference>
<evidence type="ECO:0000256" key="4">
    <source>
        <dbReference type="ARBA" id="ARBA00022679"/>
    </source>
</evidence>
<feature type="compositionally biased region" description="Low complexity" evidence="11">
    <location>
        <begin position="594"/>
        <end position="611"/>
    </location>
</feature>
<reference evidence="14 15" key="1">
    <citation type="journal article" date="2011" name="PLoS Pathog.">
        <title>Endophytic Life Strategies Decoded by Genome and Transcriptome Analyses of the Mutualistic Root Symbiont Piriformospora indica.</title>
        <authorList>
            <person name="Zuccaro A."/>
            <person name="Lahrmann U."/>
            <person name="Guldener U."/>
            <person name="Langen G."/>
            <person name="Pfiffi S."/>
            <person name="Biedenkopf D."/>
            <person name="Wong P."/>
            <person name="Samans B."/>
            <person name="Grimm C."/>
            <person name="Basiewicz M."/>
            <person name="Murat C."/>
            <person name="Martin F."/>
            <person name="Kogel K.H."/>
        </authorList>
    </citation>
    <scope>NUCLEOTIDE SEQUENCE [LARGE SCALE GENOMIC DNA]</scope>
    <source>
        <strain evidence="14 15">DSM 11827</strain>
    </source>
</reference>
<dbReference type="InterPro" id="IPR013761">
    <property type="entry name" value="SAM/pointed_sf"/>
</dbReference>
<organism evidence="14 15">
    <name type="scientific">Serendipita indica (strain DSM 11827)</name>
    <name type="common">Root endophyte fungus</name>
    <name type="synonym">Piriformospora indica</name>
    <dbReference type="NCBI Taxonomy" id="1109443"/>
    <lineage>
        <taxon>Eukaryota</taxon>
        <taxon>Fungi</taxon>
        <taxon>Dikarya</taxon>
        <taxon>Basidiomycota</taxon>
        <taxon>Agaricomycotina</taxon>
        <taxon>Agaricomycetes</taxon>
        <taxon>Sebacinales</taxon>
        <taxon>Serendipitaceae</taxon>
        <taxon>Serendipita</taxon>
    </lineage>
</organism>
<comment type="catalytic activity">
    <reaction evidence="8">
        <text>L-threonyl-[protein] + ATP = O-phospho-L-threonyl-[protein] + ADP + H(+)</text>
        <dbReference type="Rhea" id="RHEA:46608"/>
        <dbReference type="Rhea" id="RHEA-COMP:11060"/>
        <dbReference type="Rhea" id="RHEA-COMP:11605"/>
        <dbReference type="ChEBI" id="CHEBI:15378"/>
        <dbReference type="ChEBI" id="CHEBI:30013"/>
        <dbReference type="ChEBI" id="CHEBI:30616"/>
        <dbReference type="ChEBI" id="CHEBI:61977"/>
        <dbReference type="ChEBI" id="CHEBI:456216"/>
        <dbReference type="EC" id="2.7.11.25"/>
    </reaction>
</comment>